<protein>
    <submittedName>
        <fullName evidence="3">Uncharacterized protein</fullName>
    </submittedName>
</protein>
<feature type="compositionally biased region" description="Basic and acidic residues" evidence="2">
    <location>
        <begin position="237"/>
        <end position="252"/>
    </location>
</feature>
<evidence type="ECO:0000313" key="4">
    <source>
        <dbReference type="Proteomes" id="UP000770015"/>
    </source>
</evidence>
<gene>
    <name evidence="3" type="ORF">F5X68DRAFT_4603</name>
</gene>
<dbReference type="Proteomes" id="UP000770015">
    <property type="component" value="Unassembled WGS sequence"/>
</dbReference>
<accession>A0A9P9ADD5</accession>
<feature type="coiled-coil region" evidence="1">
    <location>
        <begin position="69"/>
        <end position="96"/>
    </location>
</feature>
<keyword evidence="1" id="KW-0175">Coiled coil</keyword>
<dbReference type="EMBL" id="JAGSXJ010000001">
    <property type="protein sequence ID" value="KAH6697441.1"/>
    <property type="molecule type" value="Genomic_DNA"/>
</dbReference>
<dbReference type="AlphaFoldDB" id="A0A9P9ADD5"/>
<organism evidence="3 4">
    <name type="scientific">Plectosphaerella plurivora</name>
    <dbReference type="NCBI Taxonomy" id="936078"/>
    <lineage>
        <taxon>Eukaryota</taxon>
        <taxon>Fungi</taxon>
        <taxon>Dikarya</taxon>
        <taxon>Ascomycota</taxon>
        <taxon>Pezizomycotina</taxon>
        <taxon>Sordariomycetes</taxon>
        <taxon>Hypocreomycetidae</taxon>
        <taxon>Glomerellales</taxon>
        <taxon>Plectosphaerellaceae</taxon>
        <taxon>Plectosphaerella</taxon>
    </lineage>
</organism>
<keyword evidence="4" id="KW-1185">Reference proteome</keyword>
<evidence type="ECO:0000256" key="2">
    <source>
        <dbReference type="SAM" id="MobiDB-lite"/>
    </source>
</evidence>
<comment type="caution">
    <text evidence="3">The sequence shown here is derived from an EMBL/GenBank/DDBJ whole genome shotgun (WGS) entry which is preliminary data.</text>
</comment>
<proteinExistence type="predicted"/>
<evidence type="ECO:0000256" key="1">
    <source>
        <dbReference type="SAM" id="Coils"/>
    </source>
</evidence>
<name>A0A9P9ADD5_9PEZI</name>
<sequence>MVETWSLLQSQQAARLKTADAVEAVRKTWDEKHDETNELARYNDTYEEVVEALRARYANPADDAWFAGNEELLKELDELFTKLKAREADLADIEARIFKEKQQWYRRALPGSATIGVAERTLGLYHERMLDEEADWTGMSEFAQMRLDEAGGNTTLSDVLSKLEGLEESARKEALIDLFFRDPATGNVPASCASAVESLRSKSTLEEVMYNLLRNRPDPTSAKKKVSELRRELADLKRGQAAHMQDKMAKARDRQRKQQGPRVEASLYENLPTGASADDVRACVLCQIYAGLGLGQGHVYVSAESSEEDHEAHVAEEHKCEAGAQCVQLTDEDVSMTGDGEEDSGPVVCRECAEELKRPTVYCSARCAGGDFRRHREGVHLPGRRGSSRSVESDTRHLVYGDEDKGEYHAEDIGRFVMGLDEALERFVKGRNPDLEVHS</sequence>
<dbReference type="OrthoDB" id="5234772at2759"/>
<reference evidence="3" key="1">
    <citation type="journal article" date="2021" name="Nat. Commun.">
        <title>Genetic determinants of endophytism in the Arabidopsis root mycobiome.</title>
        <authorList>
            <person name="Mesny F."/>
            <person name="Miyauchi S."/>
            <person name="Thiergart T."/>
            <person name="Pickel B."/>
            <person name="Atanasova L."/>
            <person name="Karlsson M."/>
            <person name="Huettel B."/>
            <person name="Barry K.W."/>
            <person name="Haridas S."/>
            <person name="Chen C."/>
            <person name="Bauer D."/>
            <person name="Andreopoulos W."/>
            <person name="Pangilinan J."/>
            <person name="LaButti K."/>
            <person name="Riley R."/>
            <person name="Lipzen A."/>
            <person name="Clum A."/>
            <person name="Drula E."/>
            <person name="Henrissat B."/>
            <person name="Kohler A."/>
            <person name="Grigoriev I.V."/>
            <person name="Martin F.M."/>
            <person name="Hacquard S."/>
        </authorList>
    </citation>
    <scope>NUCLEOTIDE SEQUENCE</scope>
    <source>
        <strain evidence="3">MPI-SDFR-AT-0117</strain>
    </source>
</reference>
<evidence type="ECO:0000313" key="3">
    <source>
        <dbReference type="EMBL" id="KAH6697441.1"/>
    </source>
</evidence>
<feature type="region of interest" description="Disordered" evidence="2">
    <location>
        <begin position="237"/>
        <end position="263"/>
    </location>
</feature>